<gene>
    <name evidence="2" type="ORF">CK203_013287</name>
</gene>
<reference evidence="2 3" key="1">
    <citation type="journal article" date="2018" name="PLoS Genet.">
        <title>Population sequencing reveals clonal diversity and ancestral inbreeding in the grapevine cultivar Chardonnay.</title>
        <authorList>
            <person name="Roach M.J."/>
            <person name="Johnson D.L."/>
            <person name="Bohlmann J."/>
            <person name="van Vuuren H.J."/>
            <person name="Jones S.J."/>
            <person name="Pretorius I.S."/>
            <person name="Schmidt S.A."/>
            <person name="Borneman A.R."/>
        </authorList>
    </citation>
    <scope>NUCLEOTIDE SEQUENCE [LARGE SCALE GENOMIC DNA]</scope>
    <source>
        <strain evidence="3">cv. Chardonnay</strain>
        <tissue evidence="2">Leaf</tissue>
    </source>
</reference>
<evidence type="ECO:0000313" key="2">
    <source>
        <dbReference type="EMBL" id="RVX10990.1"/>
    </source>
</evidence>
<dbReference type="EMBL" id="QGNW01000032">
    <property type="protein sequence ID" value="RVX10990.1"/>
    <property type="molecule type" value="Genomic_DNA"/>
</dbReference>
<protein>
    <submittedName>
        <fullName evidence="2">Uncharacterized protein</fullName>
    </submittedName>
</protein>
<feature type="signal peptide" evidence="1">
    <location>
        <begin position="1"/>
        <end position="17"/>
    </location>
</feature>
<name>A0A438JPT9_VITVI</name>
<comment type="caution">
    <text evidence="2">The sequence shown here is derived from an EMBL/GenBank/DDBJ whole genome shotgun (WGS) entry which is preliminary data.</text>
</comment>
<keyword evidence="1" id="KW-0732">Signal</keyword>
<accession>A0A438JPT9</accession>
<evidence type="ECO:0000256" key="1">
    <source>
        <dbReference type="SAM" id="SignalP"/>
    </source>
</evidence>
<feature type="chain" id="PRO_5018967261" evidence="1">
    <location>
        <begin position="18"/>
        <end position="45"/>
    </location>
</feature>
<proteinExistence type="predicted"/>
<sequence length="45" mass="5335">MKWKVQILTLMMRMVVSVTIEGFDVENFGFPHAHFQSPYSNFQNE</sequence>
<organism evidence="2 3">
    <name type="scientific">Vitis vinifera</name>
    <name type="common">Grape</name>
    <dbReference type="NCBI Taxonomy" id="29760"/>
    <lineage>
        <taxon>Eukaryota</taxon>
        <taxon>Viridiplantae</taxon>
        <taxon>Streptophyta</taxon>
        <taxon>Embryophyta</taxon>
        <taxon>Tracheophyta</taxon>
        <taxon>Spermatophyta</taxon>
        <taxon>Magnoliopsida</taxon>
        <taxon>eudicotyledons</taxon>
        <taxon>Gunneridae</taxon>
        <taxon>Pentapetalae</taxon>
        <taxon>rosids</taxon>
        <taxon>Vitales</taxon>
        <taxon>Vitaceae</taxon>
        <taxon>Viteae</taxon>
        <taxon>Vitis</taxon>
    </lineage>
</organism>
<evidence type="ECO:0000313" key="3">
    <source>
        <dbReference type="Proteomes" id="UP000288805"/>
    </source>
</evidence>
<dbReference type="AlphaFoldDB" id="A0A438JPT9"/>
<dbReference type="Proteomes" id="UP000288805">
    <property type="component" value="Unassembled WGS sequence"/>
</dbReference>